<evidence type="ECO:0000313" key="3">
    <source>
        <dbReference type="EMBL" id="PQJ55214.1"/>
    </source>
</evidence>
<keyword evidence="1" id="KW-0479">Metal-binding</keyword>
<dbReference type="Pfam" id="PF01557">
    <property type="entry name" value="FAA_hydrolase"/>
    <property type="match status" value="1"/>
</dbReference>
<evidence type="ECO:0000259" key="2">
    <source>
        <dbReference type="Pfam" id="PF01557"/>
    </source>
</evidence>
<dbReference type="InterPro" id="IPR011234">
    <property type="entry name" value="Fumarylacetoacetase-like_C"/>
</dbReference>
<dbReference type="AlphaFoldDB" id="A0A2S7UYZ0"/>
<dbReference type="Gene3D" id="3.90.850.10">
    <property type="entry name" value="Fumarylacetoacetase-like, C-terminal domain"/>
    <property type="match status" value="1"/>
</dbReference>
<keyword evidence="4" id="KW-1185">Reference proteome</keyword>
<accession>A0A2S7UYZ0</accession>
<dbReference type="GO" id="GO:0046872">
    <property type="term" value="F:metal ion binding"/>
    <property type="evidence" value="ECO:0007669"/>
    <property type="project" value="UniProtKB-KW"/>
</dbReference>
<reference evidence="3 4" key="1">
    <citation type="submission" date="2016-12" db="EMBL/GenBank/DDBJ databases">
        <title>Diversity of luminous bacteria.</title>
        <authorList>
            <person name="Yoshizawa S."/>
            <person name="Kogure K."/>
        </authorList>
    </citation>
    <scope>NUCLEOTIDE SEQUENCE [LARGE SCALE GENOMIC DNA]</scope>
    <source>
        <strain evidence="3 4">SA4-48</strain>
    </source>
</reference>
<evidence type="ECO:0000313" key="4">
    <source>
        <dbReference type="Proteomes" id="UP000239007"/>
    </source>
</evidence>
<comment type="caution">
    <text evidence="3">The sequence shown here is derived from an EMBL/GenBank/DDBJ whole genome shotgun (WGS) entry which is preliminary data.</text>
</comment>
<sequence>MYSHQDINGQFLPFPAGKVVCIGQNYADHIAELNSVKRPEALFFIKPNSALCPVQSSFEIPKNSGACHNELELAVLIAKPLKKVTEDQVEEAIWGYGLALDLTLRDMQSELKQQGRPWELAKGFDGACPISPFINKSEIEHPQNINLRLAVNQQIRQDGNSVDMIRPINTLIAQMSQHFTLMPGDVILTGTPAGVGPLKCGDKLELSLSSAKSNWQFNSTVR</sequence>
<dbReference type="PANTHER" id="PTHR11820:SF7">
    <property type="entry name" value="ACYLPYRUVASE FAHD1, MITOCHONDRIAL"/>
    <property type="match status" value="1"/>
</dbReference>
<proteinExistence type="predicted"/>
<feature type="domain" description="Fumarylacetoacetase-like C-terminal" evidence="2">
    <location>
        <begin position="18"/>
        <end position="208"/>
    </location>
</feature>
<dbReference type="PANTHER" id="PTHR11820">
    <property type="entry name" value="ACYLPYRUVASE"/>
    <property type="match status" value="1"/>
</dbReference>
<dbReference type="Proteomes" id="UP000239007">
    <property type="component" value="Unassembled WGS sequence"/>
</dbReference>
<gene>
    <name evidence="3" type="ORF">BTO11_08220</name>
</gene>
<dbReference type="InterPro" id="IPR036663">
    <property type="entry name" value="Fumarylacetoacetase_C_sf"/>
</dbReference>
<keyword evidence="3" id="KW-0378">Hydrolase</keyword>
<evidence type="ECO:0000256" key="1">
    <source>
        <dbReference type="ARBA" id="ARBA00022723"/>
    </source>
</evidence>
<name>A0A2S7UYZ0_9GAMM</name>
<protein>
    <submittedName>
        <fullName evidence="3">Isomerase/hydrolase</fullName>
    </submittedName>
</protein>
<dbReference type="SUPFAM" id="SSF56529">
    <property type="entry name" value="FAH"/>
    <property type="match status" value="1"/>
</dbReference>
<dbReference type="GO" id="GO:0016853">
    <property type="term" value="F:isomerase activity"/>
    <property type="evidence" value="ECO:0007669"/>
    <property type="project" value="UniProtKB-KW"/>
</dbReference>
<dbReference type="GO" id="GO:0018773">
    <property type="term" value="F:acetylpyruvate hydrolase activity"/>
    <property type="evidence" value="ECO:0007669"/>
    <property type="project" value="TreeGrafter"/>
</dbReference>
<dbReference type="EMBL" id="MSCH01000003">
    <property type="protein sequence ID" value="PQJ55214.1"/>
    <property type="molecule type" value="Genomic_DNA"/>
</dbReference>
<dbReference type="OrthoDB" id="9805307at2"/>
<dbReference type="NCBIfam" id="NF007967">
    <property type="entry name" value="PRK10691.1"/>
    <property type="match status" value="1"/>
</dbReference>
<organism evidence="3 4">
    <name type="scientific">Psychrosphaera saromensis</name>
    <dbReference type="NCBI Taxonomy" id="716813"/>
    <lineage>
        <taxon>Bacteria</taxon>
        <taxon>Pseudomonadati</taxon>
        <taxon>Pseudomonadota</taxon>
        <taxon>Gammaproteobacteria</taxon>
        <taxon>Alteromonadales</taxon>
        <taxon>Pseudoalteromonadaceae</taxon>
        <taxon>Psychrosphaera</taxon>
    </lineage>
</organism>
<keyword evidence="3" id="KW-0413">Isomerase</keyword>